<dbReference type="GO" id="GO:0006310">
    <property type="term" value="P:DNA recombination"/>
    <property type="evidence" value="ECO:0007669"/>
    <property type="project" value="InterPro"/>
</dbReference>
<evidence type="ECO:0000313" key="2">
    <source>
        <dbReference type="Proteomes" id="UP000070096"/>
    </source>
</evidence>
<gene>
    <name evidence="1" type="ORF">SGODD07_01830</name>
</gene>
<reference evidence="1 2" key="1">
    <citation type="submission" date="2016-01" db="EMBL/GenBank/DDBJ databases">
        <title>Highly variable Streptococcus oralis are common among viridans streptococci isolated from primates.</title>
        <authorList>
            <person name="Denapaite D."/>
            <person name="Rieger M."/>
            <person name="Koendgen S."/>
            <person name="Brueckner R."/>
            <person name="Ochigava I."/>
            <person name="Kappeler P."/>
            <person name="Maetz-Rensing K."/>
            <person name="Leendertz F."/>
            <person name="Hakenbeck R."/>
        </authorList>
    </citation>
    <scope>NUCLEOTIDE SEQUENCE [LARGE SCALE GENOMIC DNA]</scope>
    <source>
        <strain evidence="1 2">DD07</strain>
    </source>
</reference>
<dbReference type="Gene3D" id="3.30.1330.70">
    <property type="entry name" value="Holliday junction resolvase RusA"/>
    <property type="match status" value="1"/>
</dbReference>
<proteinExistence type="predicted"/>
<accession>A0A139N0V5</accession>
<comment type="caution">
    <text evidence="1">The sequence shown here is derived from an EMBL/GenBank/DDBJ whole genome shotgun (WGS) entry which is preliminary data.</text>
</comment>
<dbReference type="Proteomes" id="UP000070096">
    <property type="component" value="Unassembled WGS sequence"/>
</dbReference>
<dbReference type="EMBL" id="LQRC01000242">
    <property type="protein sequence ID" value="KXT69341.1"/>
    <property type="molecule type" value="Genomic_DNA"/>
</dbReference>
<sequence length="172" mass="19388">MAEKSYEQVLEQLIDEDNVNQPSHYQGTFGLEAIDVVRNFAGDLTGLQGFYWGMVINSNDRYHQTDKAKVTKRIRAFAYWHTLTSKDKTRGAFSSSNPCEVTVTVYSPTKSKLDPPNLYPTVKAIIDGMTDAGIWTDDNHKVIKKLSFVYGGLSGEKGCYKLTFDIEESKNE</sequence>
<dbReference type="PATRIC" id="fig|1302.21.peg.2026"/>
<dbReference type="InterPro" id="IPR036614">
    <property type="entry name" value="RusA-like_sf"/>
</dbReference>
<protein>
    <submittedName>
        <fullName evidence="1">Phage protein</fullName>
    </submittedName>
</protein>
<organism evidence="1 2">
    <name type="scientific">Streptococcus gordonii</name>
    <dbReference type="NCBI Taxonomy" id="1302"/>
    <lineage>
        <taxon>Bacteria</taxon>
        <taxon>Bacillati</taxon>
        <taxon>Bacillota</taxon>
        <taxon>Bacilli</taxon>
        <taxon>Lactobacillales</taxon>
        <taxon>Streptococcaceae</taxon>
        <taxon>Streptococcus</taxon>
    </lineage>
</organism>
<evidence type="ECO:0000313" key="1">
    <source>
        <dbReference type="EMBL" id="KXT69341.1"/>
    </source>
</evidence>
<dbReference type="GO" id="GO:0000287">
    <property type="term" value="F:magnesium ion binding"/>
    <property type="evidence" value="ECO:0007669"/>
    <property type="project" value="InterPro"/>
</dbReference>
<dbReference type="SUPFAM" id="SSF103084">
    <property type="entry name" value="Holliday junction resolvase RusA"/>
    <property type="match status" value="1"/>
</dbReference>
<name>A0A139N0V5_STRGN</name>
<dbReference type="AlphaFoldDB" id="A0A139N0V5"/>
<dbReference type="GO" id="GO:0006281">
    <property type="term" value="P:DNA repair"/>
    <property type="evidence" value="ECO:0007669"/>
    <property type="project" value="InterPro"/>
</dbReference>